<protein>
    <submittedName>
        <fullName evidence="7">Alcohol dehydrogenase</fullName>
    </submittedName>
</protein>
<dbReference type="Pfam" id="PF00107">
    <property type="entry name" value="ADH_zinc_N"/>
    <property type="match status" value="1"/>
</dbReference>
<dbReference type="InterPro" id="IPR013149">
    <property type="entry name" value="ADH-like_C"/>
</dbReference>
<gene>
    <name evidence="7" type="ORF">FB476_1211</name>
</gene>
<dbReference type="GO" id="GO:0016491">
    <property type="term" value="F:oxidoreductase activity"/>
    <property type="evidence" value="ECO:0007669"/>
    <property type="project" value="UniProtKB-KW"/>
</dbReference>
<dbReference type="GO" id="GO:0008270">
    <property type="term" value="F:zinc ion binding"/>
    <property type="evidence" value="ECO:0007669"/>
    <property type="project" value="InterPro"/>
</dbReference>
<dbReference type="SUPFAM" id="SSF51735">
    <property type="entry name" value="NAD(P)-binding Rossmann-fold domains"/>
    <property type="match status" value="1"/>
</dbReference>
<dbReference type="InterPro" id="IPR036291">
    <property type="entry name" value="NAD(P)-bd_dom_sf"/>
</dbReference>
<sequence length="347" mass="35446">MRAVRYDAFGAQPYVTEVPVPRAEPGGVVIRVGATGVCRSDWHGWQGHDDDIRTLPHTPGHEFAGTVHEVGEDVTRVAVGDRVVVPFVCGCGTCEVCRAGLAHVCPSQWQPGFSGPGSFAELVAVPWADANVVPLPEQIGLDVAAGLGCRFATAYRAVADVGRVVDGETVAVLGCGGVGLAAVMVAASLGATVVAVDVSAEALALARTVGAAHVVDASAGDSADQVRALFPAGVQVAVDALGSIATAAAGARSLAVRGRHVQVGLLPPAVVGDRATVPMHTVIGRELQVLGSHGMPAIDYPRMLEDVASGRLRPELFLGRTITLDEAPEALVAMGGPTPPGVTIVRP</sequence>
<dbReference type="PANTHER" id="PTHR43401:SF5">
    <property type="entry name" value="ALCOHOL DEHYDROGENASE-RELATED"/>
    <property type="match status" value="1"/>
</dbReference>
<keyword evidence="8" id="KW-1185">Reference proteome</keyword>
<dbReference type="EMBL" id="VFPU01000001">
    <property type="protein sequence ID" value="TQM96345.1"/>
    <property type="molecule type" value="Genomic_DNA"/>
</dbReference>
<evidence type="ECO:0000313" key="7">
    <source>
        <dbReference type="EMBL" id="TQM96345.1"/>
    </source>
</evidence>
<dbReference type="OrthoDB" id="5295340at2"/>
<dbReference type="AlphaFoldDB" id="A0A543KMN8"/>
<dbReference type="InterPro" id="IPR002328">
    <property type="entry name" value="ADH_Zn_CS"/>
</dbReference>
<dbReference type="InterPro" id="IPR013154">
    <property type="entry name" value="ADH-like_N"/>
</dbReference>
<keyword evidence="3 5" id="KW-0862">Zinc</keyword>
<dbReference type="Gene3D" id="3.90.180.10">
    <property type="entry name" value="Medium-chain alcohol dehydrogenases, catalytic domain"/>
    <property type="match status" value="1"/>
</dbReference>
<dbReference type="InterPro" id="IPR011032">
    <property type="entry name" value="GroES-like_sf"/>
</dbReference>
<comment type="cofactor">
    <cofactor evidence="1 5">
        <name>Zn(2+)</name>
        <dbReference type="ChEBI" id="CHEBI:29105"/>
    </cofactor>
</comment>
<reference evidence="7 8" key="1">
    <citation type="submission" date="2019-06" db="EMBL/GenBank/DDBJ databases">
        <title>Sequencing the genomes of 1000 actinobacteria strains.</title>
        <authorList>
            <person name="Klenk H.-P."/>
        </authorList>
    </citation>
    <scope>NUCLEOTIDE SEQUENCE [LARGE SCALE GENOMIC DNA]</scope>
    <source>
        <strain evidence="7 8">DSM 12362</strain>
    </source>
</reference>
<dbReference type="InterPro" id="IPR050129">
    <property type="entry name" value="Zn_alcohol_dh"/>
</dbReference>
<dbReference type="Proteomes" id="UP000315133">
    <property type="component" value="Unassembled WGS sequence"/>
</dbReference>
<evidence type="ECO:0000256" key="4">
    <source>
        <dbReference type="ARBA" id="ARBA00023002"/>
    </source>
</evidence>
<dbReference type="SMART" id="SM00829">
    <property type="entry name" value="PKS_ER"/>
    <property type="match status" value="1"/>
</dbReference>
<dbReference type="Pfam" id="PF08240">
    <property type="entry name" value="ADH_N"/>
    <property type="match status" value="1"/>
</dbReference>
<evidence type="ECO:0000256" key="3">
    <source>
        <dbReference type="ARBA" id="ARBA00022833"/>
    </source>
</evidence>
<organism evidence="7 8">
    <name type="scientific">Ornithinimicrobium humiphilum</name>
    <dbReference type="NCBI Taxonomy" id="125288"/>
    <lineage>
        <taxon>Bacteria</taxon>
        <taxon>Bacillati</taxon>
        <taxon>Actinomycetota</taxon>
        <taxon>Actinomycetes</taxon>
        <taxon>Micrococcales</taxon>
        <taxon>Ornithinimicrobiaceae</taxon>
        <taxon>Ornithinimicrobium</taxon>
    </lineage>
</organism>
<evidence type="ECO:0000313" key="8">
    <source>
        <dbReference type="Proteomes" id="UP000315133"/>
    </source>
</evidence>
<dbReference type="InterPro" id="IPR020843">
    <property type="entry name" value="ER"/>
</dbReference>
<proteinExistence type="inferred from homology"/>
<evidence type="ECO:0000256" key="1">
    <source>
        <dbReference type="ARBA" id="ARBA00001947"/>
    </source>
</evidence>
<comment type="similarity">
    <text evidence="5">Belongs to the zinc-containing alcohol dehydrogenase family.</text>
</comment>
<dbReference type="PANTHER" id="PTHR43401">
    <property type="entry name" value="L-THREONINE 3-DEHYDROGENASE"/>
    <property type="match status" value="1"/>
</dbReference>
<dbReference type="SUPFAM" id="SSF50129">
    <property type="entry name" value="GroES-like"/>
    <property type="match status" value="1"/>
</dbReference>
<name>A0A543KMN8_9MICO</name>
<keyword evidence="4" id="KW-0560">Oxidoreductase</keyword>
<evidence type="ECO:0000259" key="6">
    <source>
        <dbReference type="SMART" id="SM00829"/>
    </source>
</evidence>
<comment type="caution">
    <text evidence="7">The sequence shown here is derived from an EMBL/GenBank/DDBJ whole genome shotgun (WGS) entry which is preliminary data.</text>
</comment>
<keyword evidence="2 5" id="KW-0479">Metal-binding</keyword>
<evidence type="ECO:0000256" key="2">
    <source>
        <dbReference type="ARBA" id="ARBA00022723"/>
    </source>
</evidence>
<evidence type="ECO:0000256" key="5">
    <source>
        <dbReference type="RuleBase" id="RU361277"/>
    </source>
</evidence>
<dbReference type="PROSITE" id="PS00059">
    <property type="entry name" value="ADH_ZINC"/>
    <property type="match status" value="1"/>
</dbReference>
<feature type="domain" description="Enoyl reductase (ER)" evidence="6">
    <location>
        <begin position="10"/>
        <end position="345"/>
    </location>
</feature>
<accession>A0A543KMN8</accession>